<evidence type="ECO:0000313" key="2">
    <source>
        <dbReference type="EMBL" id="KIO14200.1"/>
    </source>
</evidence>
<feature type="compositionally biased region" description="Basic and acidic residues" evidence="1">
    <location>
        <begin position="18"/>
        <end position="31"/>
    </location>
</feature>
<evidence type="ECO:0000313" key="3">
    <source>
        <dbReference type="Proteomes" id="UP000054217"/>
    </source>
</evidence>
<reference evidence="3" key="2">
    <citation type="submission" date="2015-01" db="EMBL/GenBank/DDBJ databases">
        <title>Evolutionary Origins and Diversification of the Mycorrhizal Mutualists.</title>
        <authorList>
            <consortium name="DOE Joint Genome Institute"/>
            <consortium name="Mycorrhizal Genomics Consortium"/>
            <person name="Kohler A."/>
            <person name="Kuo A."/>
            <person name="Nagy L.G."/>
            <person name="Floudas D."/>
            <person name="Copeland A."/>
            <person name="Barry K.W."/>
            <person name="Cichocki N."/>
            <person name="Veneault-Fourrey C."/>
            <person name="LaButti K."/>
            <person name="Lindquist E.A."/>
            <person name="Lipzen A."/>
            <person name="Lundell T."/>
            <person name="Morin E."/>
            <person name="Murat C."/>
            <person name="Riley R."/>
            <person name="Ohm R."/>
            <person name="Sun H."/>
            <person name="Tunlid A."/>
            <person name="Henrissat B."/>
            <person name="Grigoriev I.V."/>
            <person name="Hibbett D.S."/>
            <person name="Martin F."/>
        </authorList>
    </citation>
    <scope>NUCLEOTIDE SEQUENCE [LARGE SCALE GENOMIC DNA]</scope>
    <source>
        <strain evidence="3">Marx 270</strain>
    </source>
</reference>
<gene>
    <name evidence="2" type="ORF">M404DRAFT_992459</name>
</gene>
<dbReference type="HOGENOM" id="CLU_2146894_0_0_1"/>
<dbReference type="InParanoid" id="A0A0C3PJ79"/>
<feature type="region of interest" description="Disordered" evidence="1">
    <location>
        <begin position="16"/>
        <end position="35"/>
    </location>
</feature>
<reference evidence="2 3" key="1">
    <citation type="submission" date="2014-04" db="EMBL/GenBank/DDBJ databases">
        <authorList>
            <consortium name="DOE Joint Genome Institute"/>
            <person name="Kuo A."/>
            <person name="Kohler A."/>
            <person name="Costa M.D."/>
            <person name="Nagy L.G."/>
            <person name="Floudas D."/>
            <person name="Copeland A."/>
            <person name="Barry K.W."/>
            <person name="Cichocki N."/>
            <person name="Veneault-Fourrey C."/>
            <person name="LaButti K."/>
            <person name="Lindquist E.A."/>
            <person name="Lipzen A."/>
            <person name="Lundell T."/>
            <person name="Morin E."/>
            <person name="Murat C."/>
            <person name="Sun H."/>
            <person name="Tunlid A."/>
            <person name="Henrissat B."/>
            <person name="Grigoriev I.V."/>
            <person name="Hibbett D.S."/>
            <person name="Martin F."/>
            <person name="Nordberg H.P."/>
            <person name="Cantor M.N."/>
            <person name="Hua S.X."/>
        </authorList>
    </citation>
    <scope>NUCLEOTIDE SEQUENCE [LARGE SCALE GENOMIC DNA]</scope>
    <source>
        <strain evidence="2 3">Marx 270</strain>
    </source>
</reference>
<evidence type="ECO:0000256" key="1">
    <source>
        <dbReference type="SAM" id="MobiDB-lite"/>
    </source>
</evidence>
<accession>A0A0C3PJ79</accession>
<name>A0A0C3PJ79_PISTI</name>
<proteinExistence type="predicted"/>
<dbReference type="Proteomes" id="UP000054217">
    <property type="component" value="Unassembled WGS sequence"/>
</dbReference>
<keyword evidence="3" id="KW-1185">Reference proteome</keyword>
<sequence length="112" mass="12692">MPSVIVRVQRRWSPSGRLHNESKLPEDKREQSTTAPVLCRVASQSIGISGFRHCTQNTNTALERFLCGPRSKRILRAYWIHAKKTEHVEGLEASLATQHAPSHQVISLRVRV</sequence>
<organism evidence="2 3">
    <name type="scientific">Pisolithus tinctorius Marx 270</name>
    <dbReference type="NCBI Taxonomy" id="870435"/>
    <lineage>
        <taxon>Eukaryota</taxon>
        <taxon>Fungi</taxon>
        <taxon>Dikarya</taxon>
        <taxon>Basidiomycota</taxon>
        <taxon>Agaricomycotina</taxon>
        <taxon>Agaricomycetes</taxon>
        <taxon>Agaricomycetidae</taxon>
        <taxon>Boletales</taxon>
        <taxon>Sclerodermatineae</taxon>
        <taxon>Pisolithaceae</taxon>
        <taxon>Pisolithus</taxon>
    </lineage>
</organism>
<protein>
    <submittedName>
        <fullName evidence="2">Uncharacterized protein</fullName>
    </submittedName>
</protein>
<dbReference type="EMBL" id="KN831945">
    <property type="protein sequence ID" value="KIO14200.1"/>
    <property type="molecule type" value="Genomic_DNA"/>
</dbReference>
<dbReference type="AlphaFoldDB" id="A0A0C3PJ79"/>